<dbReference type="Proteomes" id="UP000650582">
    <property type="component" value="Unassembled WGS sequence"/>
</dbReference>
<protein>
    <recommendedName>
        <fullName evidence="6">Terpene synthase</fullName>
        <ecNumber evidence="6">4.2.3.-</ecNumber>
    </recommendedName>
</protein>
<dbReference type="InterPro" id="IPR034686">
    <property type="entry name" value="Terpene_cyclase-like_2"/>
</dbReference>
<proteinExistence type="inferred from homology"/>
<evidence type="ECO:0000256" key="5">
    <source>
        <dbReference type="ARBA" id="ARBA00023239"/>
    </source>
</evidence>
<dbReference type="AlphaFoldDB" id="A0A8H7H3Z5"/>
<dbReference type="PANTHER" id="PTHR35201">
    <property type="entry name" value="TERPENE SYNTHASE"/>
    <property type="match status" value="1"/>
</dbReference>
<name>A0A8H7H3Z5_9AGAM</name>
<keyword evidence="3 6" id="KW-0479">Metal-binding</keyword>
<evidence type="ECO:0000313" key="8">
    <source>
        <dbReference type="Proteomes" id="UP000650582"/>
    </source>
</evidence>
<evidence type="ECO:0000313" key="7">
    <source>
        <dbReference type="EMBL" id="KAF8674538.1"/>
    </source>
</evidence>
<sequence>MSALMSDLMFASEFSLRHLMTGKSARTRLMRYTALHAKHYCFSPSPTVFSHFHSNPSMSEFPASQLIASTILPSQLSLPDVSAYTSKAFGSKTNPHQREAEIESYQWFDSYGIHTGTKRQRFFESGFGLMTAMCYPDCNFARFRITMDLFDDMTDGGALDTVDGMKRAVDVTMKSLREPDSPPPKFKVAATVQHCYNRMRQDGNPAMLRRFVDALDFYTQACFQQKVNRSTDTIPTMEEYIQLRRDTSAMKIGFGGFFTSANGLDRRFAKFHLEAILEYTLDLDLPDQVADHPLVTELALAGNDILTWSNDIYSFPIEFARGDTHNLVCVAMHHNKLDLAGAIDFVNQLTRKRLDKYVEIKTNLPSFGSGLDEQLARYLEGIEYCVQGFIDWTFLTPRYFGAEAAQVKETGVVNIIAPITLDTPVIIEA</sequence>
<dbReference type="SFLD" id="SFLDS00005">
    <property type="entry name" value="Isoprenoid_Synthase_Type_I"/>
    <property type="match status" value="1"/>
</dbReference>
<keyword evidence="5 6" id="KW-0456">Lyase</keyword>
<dbReference type="Gene3D" id="1.10.600.10">
    <property type="entry name" value="Farnesyl Diphosphate Synthase"/>
    <property type="match status" value="1"/>
</dbReference>
<reference evidence="7" key="1">
    <citation type="submission" date="2020-09" db="EMBL/GenBank/DDBJ databases">
        <title>Comparative genome analyses of four rice-infecting Rhizoctonia solani isolates reveal extensive enrichment of homogalacturonan modification genes.</title>
        <authorList>
            <person name="Lee D.-Y."/>
            <person name="Jeon J."/>
            <person name="Kim K.-T."/>
            <person name="Cheong K."/>
            <person name="Song H."/>
            <person name="Choi G."/>
            <person name="Ko J."/>
            <person name="Opiyo S.O."/>
            <person name="Zuo S."/>
            <person name="Madhav S."/>
            <person name="Lee Y.-H."/>
            <person name="Wang G.-L."/>
        </authorList>
    </citation>
    <scope>NUCLEOTIDE SEQUENCE</scope>
    <source>
        <strain evidence="7">AG1-IA YN-7</strain>
    </source>
</reference>
<dbReference type="SUPFAM" id="SSF48576">
    <property type="entry name" value="Terpenoid synthases"/>
    <property type="match status" value="1"/>
</dbReference>
<keyword evidence="4 6" id="KW-0460">Magnesium</keyword>
<evidence type="ECO:0000256" key="1">
    <source>
        <dbReference type="ARBA" id="ARBA00001946"/>
    </source>
</evidence>
<evidence type="ECO:0000256" key="3">
    <source>
        <dbReference type="ARBA" id="ARBA00022723"/>
    </source>
</evidence>
<gene>
    <name evidence="7" type="ORF">RHS04_07261</name>
</gene>
<dbReference type="Pfam" id="PF19086">
    <property type="entry name" value="Terpene_syn_C_2"/>
    <property type="match status" value="2"/>
</dbReference>
<dbReference type="GO" id="GO:0010333">
    <property type="term" value="F:terpene synthase activity"/>
    <property type="evidence" value="ECO:0007669"/>
    <property type="project" value="InterPro"/>
</dbReference>
<dbReference type="PANTHER" id="PTHR35201:SF4">
    <property type="entry name" value="BETA-PINACENE SYNTHASE-RELATED"/>
    <property type="match status" value="1"/>
</dbReference>
<organism evidence="7 8">
    <name type="scientific">Rhizoctonia solani</name>
    <dbReference type="NCBI Taxonomy" id="456999"/>
    <lineage>
        <taxon>Eukaryota</taxon>
        <taxon>Fungi</taxon>
        <taxon>Dikarya</taxon>
        <taxon>Basidiomycota</taxon>
        <taxon>Agaricomycotina</taxon>
        <taxon>Agaricomycetes</taxon>
        <taxon>Cantharellales</taxon>
        <taxon>Ceratobasidiaceae</taxon>
        <taxon>Rhizoctonia</taxon>
    </lineage>
</organism>
<comment type="caution">
    <text evidence="7">The sequence shown here is derived from an EMBL/GenBank/DDBJ whole genome shotgun (WGS) entry which is preliminary data.</text>
</comment>
<evidence type="ECO:0000256" key="6">
    <source>
        <dbReference type="RuleBase" id="RU366034"/>
    </source>
</evidence>
<evidence type="ECO:0000256" key="4">
    <source>
        <dbReference type="ARBA" id="ARBA00022842"/>
    </source>
</evidence>
<dbReference type="InterPro" id="IPR008949">
    <property type="entry name" value="Isoprenoid_synthase_dom_sf"/>
</dbReference>
<comment type="similarity">
    <text evidence="2 6">Belongs to the terpene synthase family.</text>
</comment>
<dbReference type="GO" id="GO:0046872">
    <property type="term" value="F:metal ion binding"/>
    <property type="evidence" value="ECO:0007669"/>
    <property type="project" value="UniProtKB-KW"/>
</dbReference>
<dbReference type="GO" id="GO:0008299">
    <property type="term" value="P:isoprenoid biosynthetic process"/>
    <property type="evidence" value="ECO:0007669"/>
    <property type="project" value="UniProtKB-ARBA"/>
</dbReference>
<dbReference type="EMBL" id="JACYCC010000130">
    <property type="protein sequence ID" value="KAF8674538.1"/>
    <property type="molecule type" value="Genomic_DNA"/>
</dbReference>
<comment type="cofactor">
    <cofactor evidence="1 6">
        <name>Mg(2+)</name>
        <dbReference type="ChEBI" id="CHEBI:18420"/>
    </cofactor>
</comment>
<accession>A0A8H7H3Z5</accession>
<dbReference type="EC" id="4.2.3.-" evidence="6"/>
<evidence type="ECO:0000256" key="2">
    <source>
        <dbReference type="ARBA" id="ARBA00006333"/>
    </source>
</evidence>
<dbReference type="SFLD" id="SFLDG01020">
    <property type="entry name" value="Terpene_Cyclase_Like_2"/>
    <property type="match status" value="1"/>
</dbReference>